<keyword evidence="2" id="KW-1185">Reference proteome</keyword>
<dbReference type="EMBL" id="CM037156">
    <property type="protein sequence ID" value="KAH7836899.1"/>
    <property type="molecule type" value="Genomic_DNA"/>
</dbReference>
<comment type="caution">
    <text evidence="1">The sequence shown here is derived from an EMBL/GenBank/DDBJ whole genome shotgun (WGS) entry which is preliminary data.</text>
</comment>
<organism evidence="1 2">
    <name type="scientific">Vaccinium darrowii</name>
    <dbReference type="NCBI Taxonomy" id="229202"/>
    <lineage>
        <taxon>Eukaryota</taxon>
        <taxon>Viridiplantae</taxon>
        <taxon>Streptophyta</taxon>
        <taxon>Embryophyta</taxon>
        <taxon>Tracheophyta</taxon>
        <taxon>Spermatophyta</taxon>
        <taxon>Magnoliopsida</taxon>
        <taxon>eudicotyledons</taxon>
        <taxon>Gunneridae</taxon>
        <taxon>Pentapetalae</taxon>
        <taxon>asterids</taxon>
        <taxon>Ericales</taxon>
        <taxon>Ericaceae</taxon>
        <taxon>Vaccinioideae</taxon>
        <taxon>Vaccinieae</taxon>
        <taxon>Vaccinium</taxon>
    </lineage>
</organism>
<sequence length="151" mass="16285">MTVTVSSYASTVYAPTTPTWEPTYAREPLLPLISPMIVNNQALSPATVMSTLRMNAPLQLRRPHAPAFLTNNSFSKGGDGGDPPSCDGQYLSDDELIVALSTGWFSCGTRCNQIISIQATNGNSVKAKVVDECDSMHGCDKAKVVDEYVLR</sequence>
<proteinExistence type="predicted"/>
<accession>A0ACB7X845</accession>
<name>A0ACB7X845_9ERIC</name>
<evidence type="ECO:0000313" key="1">
    <source>
        <dbReference type="EMBL" id="KAH7836899.1"/>
    </source>
</evidence>
<evidence type="ECO:0000313" key="2">
    <source>
        <dbReference type="Proteomes" id="UP000828048"/>
    </source>
</evidence>
<gene>
    <name evidence="1" type="ORF">Vadar_007159</name>
</gene>
<protein>
    <submittedName>
        <fullName evidence="1">Uncharacterized protein</fullName>
    </submittedName>
</protein>
<reference evidence="1 2" key="1">
    <citation type="journal article" date="2021" name="Hortic Res">
        <title>High-quality reference genome and annotation aids understanding of berry development for evergreen blueberry (Vaccinium darrowii).</title>
        <authorList>
            <person name="Yu J."/>
            <person name="Hulse-Kemp A.M."/>
            <person name="Babiker E."/>
            <person name="Staton M."/>
        </authorList>
    </citation>
    <scope>NUCLEOTIDE SEQUENCE [LARGE SCALE GENOMIC DNA]</scope>
    <source>
        <strain evidence="2">cv. NJ 8807/NJ 8810</strain>
        <tissue evidence="1">Young leaf</tissue>
    </source>
</reference>
<dbReference type="Proteomes" id="UP000828048">
    <property type="component" value="Chromosome 6"/>
</dbReference>